<accession>A0A1S8WQ64</accession>
<dbReference type="CDD" id="cd05471">
    <property type="entry name" value="pepsin_like"/>
    <property type="match status" value="1"/>
</dbReference>
<dbReference type="InterPro" id="IPR021109">
    <property type="entry name" value="Peptidase_aspartic_dom_sf"/>
</dbReference>
<dbReference type="GO" id="GO:0006508">
    <property type="term" value="P:proteolysis"/>
    <property type="evidence" value="ECO:0007669"/>
    <property type="project" value="UniProtKB-KW"/>
</dbReference>
<evidence type="ECO:0000256" key="2">
    <source>
        <dbReference type="PIRSR" id="PIRSR601461-2"/>
    </source>
</evidence>
<dbReference type="PRINTS" id="PR00792">
    <property type="entry name" value="PEPSIN"/>
</dbReference>
<dbReference type="InterPro" id="IPR034164">
    <property type="entry name" value="Pepsin-like_dom"/>
</dbReference>
<name>A0A1S8WQ64_OPIVI</name>
<dbReference type="PROSITE" id="PS51767">
    <property type="entry name" value="PEPTIDASE_A1"/>
    <property type="match status" value="1"/>
</dbReference>
<evidence type="ECO:0000259" key="3">
    <source>
        <dbReference type="PROSITE" id="PS51767"/>
    </source>
</evidence>
<proteinExistence type="inferred from homology"/>
<keyword evidence="5" id="KW-1185">Reference proteome</keyword>
<evidence type="ECO:0000313" key="5">
    <source>
        <dbReference type="Proteomes" id="UP000243686"/>
    </source>
</evidence>
<dbReference type="GO" id="GO:0004190">
    <property type="term" value="F:aspartic-type endopeptidase activity"/>
    <property type="evidence" value="ECO:0007669"/>
    <property type="project" value="InterPro"/>
</dbReference>
<feature type="disulfide bond" evidence="2">
    <location>
        <begin position="215"/>
        <end position="252"/>
    </location>
</feature>
<keyword evidence="4" id="KW-0645">Protease</keyword>
<dbReference type="Proteomes" id="UP000243686">
    <property type="component" value="Unassembled WGS sequence"/>
</dbReference>
<dbReference type="AlphaFoldDB" id="A0A1S8WQ64"/>
<comment type="similarity">
    <text evidence="1">Belongs to the peptidase A1 family.</text>
</comment>
<dbReference type="EMBL" id="KV897168">
    <property type="protein sequence ID" value="OON16537.1"/>
    <property type="molecule type" value="Genomic_DNA"/>
</dbReference>
<keyword evidence="2" id="KW-1015">Disulfide bond</keyword>
<dbReference type="PANTHER" id="PTHR47966">
    <property type="entry name" value="BETA-SITE APP-CLEAVING ENZYME, ISOFORM A-RELATED"/>
    <property type="match status" value="1"/>
</dbReference>
<evidence type="ECO:0000313" key="4">
    <source>
        <dbReference type="EMBL" id="OON16537.1"/>
    </source>
</evidence>
<dbReference type="Pfam" id="PF00026">
    <property type="entry name" value="Asp"/>
    <property type="match status" value="1"/>
</dbReference>
<organism evidence="4 5">
    <name type="scientific">Opisthorchis viverrini</name>
    <name type="common">Southeast Asian liver fluke</name>
    <dbReference type="NCBI Taxonomy" id="6198"/>
    <lineage>
        <taxon>Eukaryota</taxon>
        <taxon>Metazoa</taxon>
        <taxon>Spiralia</taxon>
        <taxon>Lophotrochozoa</taxon>
        <taxon>Platyhelminthes</taxon>
        <taxon>Trematoda</taxon>
        <taxon>Digenea</taxon>
        <taxon>Opisthorchiida</taxon>
        <taxon>Opisthorchiata</taxon>
        <taxon>Opisthorchiidae</taxon>
        <taxon>Opisthorchis</taxon>
    </lineage>
</organism>
<dbReference type="InterPro" id="IPR033121">
    <property type="entry name" value="PEPTIDASE_A1"/>
</dbReference>
<dbReference type="InterPro" id="IPR001461">
    <property type="entry name" value="Aspartic_peptidase_A1"/>
</dbReference>
<dbReference type="Gene3D" id="2.40.70.10">
    <property type="entry name" value="Acid Proteases"/>
    <property type="match status" value="2"/>
</dbReference>
<gene>
    <name evidence="4" type="ORF">X801_07649</name>
</gene>
<dbReference type="SUPFAM" id="SSF50630">
    <property type="entry name" value="Acid proteases"/>
    <property type="match status" value="1"/>
</dbReference>
<evidence type="ECO:0000256" key="1">
    <source>
        <dbReference type="ARBA" id="ARBA00007447"/>
    </source>
</evidence>
<keyword evidence="4" id="KW-0378">Hydrolase</keyword>
<dbReference type="PANTHER" id="PTHR47966:SF51">
    <property type="entry name" value="BETA-SITE APP-CLEAVING ENZYME, ISOFORM A-RELATED"/>
    <property type="match status" value="1"/>
</dbReference>
<feature type="domain" description="Peptidase A1" evidence="3">
    <location>
        <begin position="1"/>
        <end position="291"/>
    </location>
</feature>
<sequence>MLLDTGSPSIWVPSDRVDRNLWVGKSLLNVAQASSLLVGRDAFHQRYGSGSVAGVKATVHMNFGGMLIQNVPFGLVLAGDERLYGNPFDGIIGLGRRSINPENSNSLFHSLNQQGLMSRKFGFYFRDGGSTFVMGDNLVQLISDPVIYVNVVEGPYWETRVTWIFIDGSGFCTEDHRMILDTGTSKINLPGDIHMAINNVLGIWRKMQNEYVFDCERLADLPPITFQIQGKMLQIMPRQYTEQTTTNGVTTCYTRFQNTSSGYPVGIILGMSFLHSFQLIFDDHAGTVGFSERPGRSSIS</sequence>
<reference evidence="4 5" key="1">
    <citation type="submission" date="2015-03" db="EMBL/GenBank/DDBJ databases">
        <title>Draft genome of the nematode, Opisthorchis viverrini.</title>
        <authorList>
            <person name="Mitreva M."/>
        </authorList>
    </citation>
    <scope>NUCLEOTIDE SEQUENCE [LARGE SCALE GENOMIC DNA]</scope>
    <source>
        <strain evidence="4">Khon Kaen</strain>
    </source>
</reference>
<protein>
    <submittedName>
        <fullName evidence="4">Eukaryotic aspartyl protease</fullName>
    </submittedName>
</protein>